<dbReference type="Proteomes" id="UP000472272">
    <property type="component" value="Unplaced"/>
</dbReference>
<accession>A0A670JZ64</accession>
<feature type="compositionally biased region" description="Basic and acidic residues" evidence="1">
    <location>
        <begin position="301"/>
        <end position="321"/>
    </location>
</feature>
<name>A0A670JZ64_PODMU</name>
<feature type="compositionally biased region" description="Basic and acidic residues" evidence="1">
    <location>
        <begin position="888"/>
        <end position="922"/>
    </location>
</feature>
<dbReference type="KEGG" id="pmua:114589152"/>
<dbReference type="GeneTree" id="ENSGT00940000163031"/>
<feature type="region of interest" description="Disordered" evidence="1">
    <location>
        <begin position="804"/>
        <end position="829"/>
    </location>
</feature>
<gene>
    <name evidence="3" type="primary">KIAA1210</name>
</gene>
<keyword evidence="4" id="KW-1185">Reference proteome</keyword>
<feature type="compositionally biased region" description="Basic and acidic residues" evidence="1">
    <location>
        <begin position="653"/>
        <end position="665"/>
    </location>
</feature>
<feature type="compositionally biased region" description="Polar residues" evidence="1">
    <location>
        <begin position="221"/>
        <end position="233"/>
    </location>
</feature>
<dbReference type="InterPro" id="IPR028030">
    <property type="entry name" value="DUF4592"/>
</dbReference>
<protein>
    <submittedName>
        <fullName evidence="3">KIAA1210</fullName>
    </submittedName>
</protein>
<feature type="compositionally biased region" description="Low complexity" evidence="1">
    <location>
        <begin position="689"/>
        <end position="706"/>
    </location>
</feature>
<dbReference type="RefSeq" id="XP_028571119.1">
    <property type="nucleotide sequence ID" value="XM_028715286.1"/>
</dbReference>
<evidence type="ECO:0000313" key="3">
    <source>
        <dbReference type="Ensembl" id="ENSPMRP00000030568.1"/>
    </source>
</evidence>
<feature type="region of interest" description="Disordered" evidence="1">
    <location>
        <begin position="398"/>
        <end position="424"/>
    </location>
</feature>
<evidence type="ECO:0000313" key="4">
    <source>
        <dbReference type="Proteomes" id="UP000472272"/>
    </source>
</evidence>
<feature type="domain" description="DUF4592" evidence="2">
    <location>
        <begin position="150"/>
        <end position="281"/>
    </location>
</feature>
<feature type="compositionally biased region" description="Polar residues" evidence="1">
    <location>
        <begin position="410"/>
        <end position="424"/>
    </location>
</feature>
<feature type="region of interest" description="Disordered" evidence="1">
    <location>
        <begin position="966"/>
        <end position="1015"/>
    </location>
</feature>
<feature type="region of interest" description="Disordered" evidence="1">
    <location>
        <begin position="204"/>
        <end position="237"/>
    </location>
</feature>
<dbReference type="InterPro" id="IPR026713">
    <property type="entry name" value="CRACD-like"/>
</dbReference>
<evidence type="ECO:0000256" key="1">
    <source>
        <dbReference type="SAM" id="MobiDB-lite"/>
    </source>
</evidence>
<feature type="compositionally biased region" description="Polar residues" evidence="1">
    <location>
        <begin position="807"/>
        <end position="824"/>
    </location>
</feature>
<dbReference type="GeneID" id="114589152"/>
<proteinExistence type="predicted"/>
<dbReference type="PANTHER" id="PTHR47743">
    <property type="entry name" value="KIAA1210 / KIAA1211 FAMILY MEMBER"/>
    <property type="match status" value="1"/>
</dbReference>
<feature type="region of interest" description="Disordered" evidence="1">
    <location>
        <begin position="587"/>
        <end position="676"/>
    </location>
</feature>
<dbReference type="OMA" id="ACDRAVC"/>
<dbReference type="PANTHER" id="PTHR47743:SF2">
    <property type="entry name" value="ACROSOMAL PROTEIN KIAA1210"/>
    <property type="match status" value="1"/>
</dbReference>
<feature type="compositionally biased region" description="Low complexity" evidence="1">
    <location>
        <begin position="1001"/>
        <end position="1012"/>
    </location>
</feature>
<dbReference type="OrthoDB" id="8869651at2759"/>
<feature type="region of interest" description="Disordered" evidence="1">
    <location>
        <begin position="844"/>
        <end position="866"/>
    </location>
</feature>
<sequence>MAAFYSCLNFKRCGRWSVRSQSECRNRNFRETVMATGVYEIEPCEVEETEEECSKKKRSRFQTFKNFFSKKKKNKEQPSSLGEIKLKPSQSSSDVSIRNLDSCILHLPIEPGSKGNMGNKALSHDSVFTVSSPETFPGKVKALQLQLQPNLVFRSPPLVIPSKRMEEVGGISEDDGLPRSPKGISTLHDVLICSTNKSSIPAQRYNSLSLGGTDSEDDQVTSESASRPLSPQPSAVVGSPALPYSHLLPVDFSRPPTPLGCLDTSAAKHKIAINPRKQKAFTHKNQTISVKEVAKQQGLLKPREGKPDHEKLLEEDGRKKEGLAGLSIQNTSNLNGSQTNDALSMTRASDALHYSWNAGPGAEENCRLESENQNRMETDLQASVTVPCPNALSSLTKHKEEEMEEEGVKTTGQPTDNVTSNSQSSVKEIIEKFEPLQTETEDVRCLDAALPGNSMDKDPDAAEECRNIPCLQPVDQKAKDSIDGSDAIHIYKAEDRLGDRDSLITLQEDPALHGPQFSASTMEAPTEAEKAIASALEKHQIPKEVTGERSADMEIQLCKGHTKPTAFPQGGPAILDSQVDELPLHSAVGEKPTHPNEPYCSDLNSSRGGQEDASFRNLSNPSLVGLSSAGSPKVAPKSSCSDDKAGDLPGSVKMEESKGPDEISKAHPKSTSAKPARFTIASAWQRSLSGSSSSMDSSCPGSTPSSPIRPELFEGMPHLDTATEGYIVRSPECLDKGNGTVGANLNIVNEWPKENVLDCESPFGVKLRRTPSLLKYRTQQKHHEPAKQLTPVVPGTSSTLVKEDLMPSSSGKPPQNLTGGTQASVPKPIFQKENHPIKAIKPDEDEAKQQIGKLSGQTPAPHLESTSSEPAWILMAKLKQKGFQGHPLAKEQTWEDKTSAKTEQGGEKRSSISQQEKMEQSCRGKSLFRKPEASAKSALPFDASTLQTNFTSENILKKTSAPQVRALESKTPLKMAPAAIKATSVRTKPQEAPQMEKETRPLPSLPMSSCSPAEPPWLSLARKKAKAWSEMPQIVQ</sequence>
<reference evidence="3" key="1">
    <citation type="submission" date="2025-08" db="UniProtKB">
        <authorList>
            <consortium name="Ensembl"/>
        </authorList>
    </citation>
    <scope>IDENTIFICATION</scope>
</reference>
<evidence type="ECO:0000259" key="2">
    <source>
        <dbReference type="Pfam" id="PF15262"/>
    </source>
</evidence>
<feature type="region of interest" description="Disordered" evidence="1">
    <location>
        <begin position="884"/>
        <end position="942"/>
    </location>
</feature>
<dbReference type="AlphaFoldDB" id="A0A670JZ64"/>
<feature type="region of interest" description="Disordered" evidence="1">
    <location>
        <begin position="296"/>
        <end position="321"/>
    </location>
</feature>
<feature type="region of interest" description="Disordered" evidence="1">
    <location>
        <begin position="689"/>
        <end position="713"/>
    </location>
</feature>
<dbReference type="Ensembl" id="ENSPMRT00000032421.1">
    <property type="protein sequence ID" value="ENSPMRP00000030568.1"/>
    <property type="gene ID" value="ENSPMRG00000019777.1"/>
</dbReference>
<dbReference type="Pfam" id="PF15262">
    <property type="entry name" value="DUF4592"/>
    <property type="match status" value="1"/>
</dbReference>
<reference evidence="3" key="2">
    <citation type="submission" date="2025-09" db="UniProtKB">
        <authorList>
            <consortium name="Ensembl"/>
        </authorList>
    </citation>
    <scope>IDENTIFICATION</scope>
</reference>
<dbReference type="CTD" id="57481"/>
<organism evidence="3 4">
    <name type="scientific">Podarcis muralis</name>
    <name type="common">Wall lizard</name>
    <name type="synonym">Lacerta muralis</name>
    <dbReference type="NCBI Taxonomy" id="64176"/>
    <lineage>
        <taxon>Eukaryota</taxon>
        <taxon>Metazoa</taxon>
        <taxon>Chordata</taxon>
        <taxon>Craniata</taxon>
        <taxon>Vertebrata</taxon>
        <taxon>Euteleostomi</taxon>
        <taxon>Lepidosauria</taxon>
        <taxon>Squamata</taxon>
        <taxon>Bifurcata</taxon>
        <taxon>Unidentata</taxon>
        <taxon>Episquamata</taxon>
        <taxon>Laterata</taxon>
        <taxon>Lacertibaenia</taxon>
        <taxon>Lacertidae</taxon>
        <taxon>Podarcis</taxon>
    </lineage>
</organism>